<proteinExistence type="inferred from homology"/>
<comment type="caution">
    <text evidence="8">The sequence shown here is derived from an EMBL/GenBank/DDBJ whole genome shotgun (WGS) entry which is preliminary data.</text>
</comment>
<feature type="domain" description="GST C-terminal" evidence="7">
    <location>
        <begin position="89"/>
        <end position="210"/>
    </location>
</feature>
<dbReference type="Pfam" id="PF02798">
    <property type="entry name" value="GST_N"/>
    <property type="match status" value="1"/>
</dbReference>
<evidence type="ECO:0000256" key="1">
    <source>
        <dbReference type="ARBA" id="ARBA00003701"/>
    </source>
</evidence>
<dbReference type="Pfam" id="PF14497">
    <property type="entry name" value="GST_C_3"/>
    <property type="match status" value="1"/>
</dbReference>
<evidence type="ECO:0000256" key="5">
    <source>
        <dbReference type="ARBA" id="ARBA00047960"/>
    </source>
</evidence>
<dbReference type="InterPro" id="IPR010987">
    <property type="entry name" value="Glutathione-S-Trfase_C-like"/>
</dbReference>
<dbReference type="SUPFAM" id="SSF52833">
    <property type="entry name" value="Thioredoxin-like"/>
    <property type="match status" value="1"/>
</dbReference>
<evidence type="ECO:0000313" key="8">
    <source>
        <dbReference type="EMBL" id="CAL8118723.1"/>
    </source>
</evidence>
<evidence type="ECO:0000256" key="4">
    <source>
        <dbReference type="ARBA" id="ARBA00022679"/>
    </source>
</evidence>
<dbReference type="PROSITE" id="PS50404">
    <property type="entry name" value="GST_NTER"/>
    <property type="match status" value="1"/>
</dbReference>
<dbReference type="PROSITE" id="PS50405">
    <property type="entry name" value="GST_CTER"/>
    <property type="match status" value="1"/>
</dbReference>
<dbReference type="SUPFAM" id="SSF47616">
    <property type="entry name" value="GST C-terminal domain-like"/>
    <property type="match status" value="1"/>
</dbReference>
<dbReference type="SFLD" id="SFLDG01205">
    <property type="entry name" value="AMPS.1"/>
    <property type="match status" value="1"/>
</dbReference>
<feature type="domain" description="GST N-terminal" evidence="6">
    <location>
        <begin position="3"/>
        <end position="87"/>
    </location>
</feature>
<sequence>MGSSPKLVYWDVRGLCEPIRYVLRYLNIDFEDKRLPMGAEGSVTWTELKQSEGLDFPNLPYYIDGDLKLTQSLAILRHVSRKHNLYGDTEAESATLDMIEQYLTDLQKAVWVVFNDNKFHEIKEDYKKTIPTRLGELEKFMEGKNFILGSKISGIDFLLYEAIEWFRILAPEVFKEEANLQNLENFQQRIEAIPQIKEYINSDKYKDWPLFGPVVYFGFSKDPEYKPLPFSYKNWIAKYPLES</sequence>
<evidence type="ECO:0000259" key="7">
    <source>
        <dbReference type="PROSITE" id="PS50405"/>
    </source>
</evidence>
<gene>
    <name evidence="8" type="ORF">ODALV1_LOCUS18257</name>
</gene>
<dbReference type="PANTHER" id="PTHR11571">
    <property type="entry name" value="GLUTATHIONE S-TRANSFERASE"/>
    <property type="match status" value="1"/>
</dbReference>
<dbReference type="SFLD" id="SFLDS00019">
    <property type="entry name" value="Glutathione_Transferase_(cytos"/>
    <property type="match status" value="1"/>
</dbReference>
<dbReference type="EMBL" id="CAXLJM020000057">
    <property type="protein sequence ID" value="CAL8118723.1"/>
    <property type="molecule type" value="Genomic_DNA"/>
</dbReference>
<dbReference type="InterPro" id="IPR004045">
    <property type="entry name" value="Glutathione_S-Trfase_N"/>
</dbReference>
<accession>A0ABP1R827</accession>
<comment type="similarity">
    <text evidence="2">Belongs to the GST superfamily. Mu family.</text>
</comment>
<keyword evidence="4" id="KW-0808">Transferase</keyword>
<dbReference type="Proteomes" id="UP001642540">
    <property type="component" value="Unassembled WGS sequence"/>
</dbReference>
<dbReference type="Gene3D" id="1.20.1050.130">
    <property type="match status" value="1"/>
</dbReference>
<comment type="function">
    <text evidence="1">Conjugation of reduced glutathione to a wide number of exogenous and endogenous hydrophobic electrophiles.</text>
</comment>
<dbReference type="InterPro" id="IPR036282">
    <property type="entry name" value="Glutathione-S-Trfase_C_sf"/>
</dbReference>
<dbReference type="InterPro" id="IPR040079">
    <property type="entry name" value="Glutathione_S-Trfase"/>
</dbReference>
<dbReference type="InterPro" id="IPR050213">
    <property type="entry name" value="GST_superfamily"/>
</dbReference>
<dbReference type="EC" id="2.5.1.18" evidence="3"/>
<protein>
    <recommendedName>
        <fullName evidence="3">glutathione transferase</fullName>
        <ecNumber evidence="3">2.5.1.18</ecNumber>
    </recommendedName>
</protein>
<dbReference type="SFLD" id="SFLDG00363">
    <property type="entry name" value="AMPS_(cytGST):_Alpha-__Mu-__Pi"/>
    <property type="match status" value="1"/>
</dbReference>
<organism evidence="8 9">
    <name type="scientific">Orchesella dallaii</name>
    <dbReference type="NCBI Taxonomy" id="48710"/>
    <lineage>
        <taxon>Eukaryota</taxon>
        <taxon>Metazoa</taxon>
        <taxon>Ecdysozoa</taxon>
        <taxon>Arthropoda</taxon>
        <taxon>Hexapoda</taxon>
        <taxon>Collembola</taxon>
        <taxon>Entomobryomorpha</taxon>
        <taxon>Entomobryoidea</taxon>
        <taxon>Orchesellidae</taxon>
        <taxon>Orchesellinae</taxon>
        <taxon>Orchesella</taxon>
    </lineage>
</organism>
<evidence type="ECO:0000313" key="9">
    <source>
        <dbReference type="Proteomes" id="UP001642540"/>
    </source>
</evidence>
<comment type="catalytic activity">
    <reaction evidence="5">
        <text>RX + glutathione = an S-substituted glutathione + a halide anion + H(+)</text>
        <dbReference type="Rhea" id="RHEA:16437"/>
        <dbReference type="ChEBI" id="CHEBI:15378"/>
        <dbReference type="ChEBI" id="CHEBI:16042"/>
        <dbReference type="ChEBI" id="CHEBI:17792"/>
        <dbReference type="ChEBI" id="CHEBI:57925"/>
        <dbReference type="ChEBI" id="CHEBI:90779"/>
        <dbReference type="EC" id="2.5.1.18"/>
    </reaction>
</comment>
<dbReference type="InterPro" id="IPR004046">
    <property type="entry name" value="GST_C"/>
</dbReference>
<dbReference type="InterPro" id="IPR036249">
    <property type="entry name" value="Thioredoxin-like_sf"/>
</dbReference>
<evidence type="ECO:0000256" key="3">
    <source>
        <dbReference type="ARBA" id="ARBA00012452"/>
    </source>
</evidence>
<dbReference type="PANTHER" id="PTHR11571:SF222">
    <property type="entry name" value="GLUTATHIONE TRANSFERASE"/>
    <property type="match status" value="1"/>
</dbReference>
<name>A0ABP1R827_9HEXA</name>
<evidence type="ECO:0000259" key="6">
    <source>
        <dbReference type="PROSITE" id="PS50404"/>
    </source>
</evidence>
<evidence type="ECO:0000256" key="2">
    <source>
        <dbReference type="ARBA" id="ARBA00005861"/>
    </source>
</evidence>
<keyword evidence="9" id="KW-1185">Reference proteome</keyword>
<reference evidence="8 9" key="1">
    <citation type="submission" date="2024-08" db="EMBL/GenBank/DDBJ databases">
        <authorList>
            <person name="Cucini C."/>
            <person name="Frati F."/>
        </authorList>
    </citation>
    <scope>NUCLEOTIDE SEQUENCE [LARGE SCALE GENOMIC DNA]</scope>
</reference>